<keyword evidence="2" id="KW-1185">Reference proteome</keyword>
<gene>
    <name evidence="1" type="ORF">STAS_13910</name>
</gene>
<name>A0A5A7PY10_STRAF</name>
<dbReference type="AlphaFoldDB" id="A0A5A7PY10"/>
<evidence type="ECO:0000313" key="2">
    <source>
        <dbReference type="Proteomes" id="UP000325081"/>
    </source>
</evidence>
<comment type="caution">
    <text evidence="1">The sequence shown here is derived from an EMBL/GenBank/DDBJ whole genome shotgun (WGS) entry which is preliminary data.</text>
</comment>
<sequence length="110" mass="12718">MRTSCDAADANRNQYLHFMFFVISNDVFLEKVCCLRLKRIGFCWPLLLAMWRTISRAAPAWARGASTSPTPAHEFWSKFWAFRETERGITIECIAKNLVAALSYWGLPRL</sequence>
<reference evidence="2" key="1">
    <citation type="journal article" date="2019" name="Curr. Biol.">
        <title>Genome Sequence of Striga asiatica Provides Insight into the Evolution of Plant Parasitism.</title>
        <authorList>
            <person name="Yoshida S."/>
            <person name="Kim S."/>
            <person name="Wafula E.K."/>
            <person name="Tanskanen J."/>
            <person name="Kim Y.M."/>
            <person name="Honaas L."/>
            <person name="Yang Z."/>
            <person name="Spallek T."/>
            <person name="Conn C.E."/>
            <person name="Ichihashi Y."/>
            <person name="Cheong K."/>
            <person name="Cui S."/>
            <person name="Der J.P."/>
            <person name="Gundlach H."/>
            <person name="Jiao Y."/>
            <person name="Hori C."/>
            <person name="Ishida J.K."/>
            <person name="Kasahara H."/>
            <person name="Kiba T."/>
            <person name="Kim M.S."/>
            <person name="Koo N."/>
            <person name="Laohavisit A."/>
            <person name="Lee Y.H."/>
            <person name="Lumba S."/>
            <person name="McCourt P."/>
            <person name="Mortimer J.C."/>
            <person name="Mutuku J.M."/>
            <person name="Nomura T."/>
            <person name="Sasaki-Sekimoto Y."/>
            <person name="Seto Y."/>
            <person name="Wang Y."/>
            <person name="Wakatake T."/>
            <person name="Sakakibara H."/>
            <person name="Demura T."/>
            <person name="Yamaguchi S."/>
            <person name="Yoneyama K."/>
            <person name="Manabe R.I."/>
            <person name="Nelson D.C."/>
            <person name="Schulman A.H."/>
            <person name="Timko M.P."/>
            <person name="dePamphilis C.W."/>
            <person name="Choi D."/>
            <person name="Shirasu K."/>
        </authorList>
    </citation>
    <scope>NUCLEOTIDE SEQUENCE [LARGE SCALE GENOMIC DNA]</scope>
    <source>
        <strain evidence="2">cv. UVA1</strain>
    </source>
</reference>
<organism evidence="1 2">
    <name type="scientific">Striga asiatica</name>
    <name type="common">Asiatic witchweed</name>
    <name type="synonym">Buchnera asiatica</name>
    <dbReference type="NCBI Taxonomy" id="4170"/>
    <lineage>
        <taxon>Eukaryota</taxon>
        <taxon>Viridiplantae</taxon>
        <taxon>Streptophyta</taxon>
        <taxon>Embryophyta</taxon>
        <taxon>Tracheophyta</taxon>
        <taxon>Spermatophyta</taxon>
        <taxon>Magnoliopsida</taxon>
        <taxon>eudicotyledons</taxon>
        <taxon>Gunneridae</taxon>
        <taxon>Pentapetalae</taxon>
        <taxon>asterids</taxon>
        <taxon>lamiids</taxon>
        <taxon>Lamiales</taxon>
        <taxon>Orobanchaceae</taxon>
        <taxon>Buchnereae</taxon>
        <taxon>Striga</taxon>
    </lineage>
</organism>
<protein>
    <submittedName>
        <fullName evidence="1">Multidrug resistance-associated protein 3</fullName>
    </submittedName>
</protein>
<accession>A0A5A7PY10</accession>
<dbReference type="EMBL" id="BKCP01005383">
    <property type="protein sequence ID" value="GER37498.1"/>
    <property type="molecule type" value="Genomic_DNA"/>
</dbReference>
<evidence type="ECO:0000313" key="1">
    <source>
        <dbReference type="EMBL" id="GER37498.1"/>
    </source>
</evidence>
<proteinExistence type="predicted"/>
<dbReference type="Proteomes" id="UP000325081">
    <property type="component" value="Unassembled WGS sequence"/>
</dbReference>